<dbReference type="HOGENOM" id="CLU_048986_1_0_2"/>
<feature type="transmembrane region" description="Helical" evidence="1">
    <location>
        <begin position="323"/>
        <end position="341"/>
    </location>
</feature>
<feature type="transmembrane region" description="Helical" evidence="1">
    <location>
        <begin position="257"/>
        <end position="278"/>
    </location>
</feature>
<evidence type="ECO:0000313" key="3">
    <source>
        <dbReference type="Proteomes" id="UP000028501"/>
    </source>
</evidence>
<evidence type="ECO:0000256" key="1">
    <source>
        <dbReference type="SAM" id="Phobius"/>
    </source>
</evidence>
<feature type="transmembrane region" description="Helical" evidence="1">
    <location>
        <begin position="181"/>
        <end position="200"/>
    </location>
</feature>
<keyword evidence="1" id="KW-0812">Transmembrane</keyword>
<dbReference type="KEGG" id="afg:AFULGI_00023260"/>
<keyword evidence="1" id="KW-0472">Membrane</keyword>
<gene>
    <name evidence="2" type="ORF">AFULGI_00023260</name>
</gene>
<organism evidence="2 3">
    <name type="scientific">Archaeoglobus fulgidus DSM 8774</name>
    <dbReference type="NCBI Taxonomy" id="1344584"/>
    <lineage>
        <taxon>Archaea</taxon>
        <taxon>Methanobacteriati</taxon>
        <taxon>Methanobacteriota</taxon>
        <taxon>Archaeoglobi</taxon>
        <taxon>Archaeoglobales</taxon>
        <taxon>Archaeoglobaceae</taxon>
        <taxon>Archaeoglobus</taxon>
    </lineage>
</organism>
<proteinExistence type="predicted"/>
<sequence length="344" mass="37708">MPKKLVLVIDRDDDLGQKAGISSPVIGRDNIVSAAVRLGTADPEDSDVNAMFAAIKIYDELKGRGEDVEVVVVCGDRSVGVVSDSKIAEQLDRVVLNLRPSSAIVVTDGSEDEFVLPIISSRVKIDSVHRVVVRQSRTIESTYFLIRRMLNDPKIARITLAPLGMIFLVYSIFLVMQHPEWGLGGIIFFLGVYFMVKAYGWEQNIANLLETVRVSLVEGRLSFIFYVTSAILLIISIVNGFNAAVNIADAAQAISSFIFYSTWWFVLSGIFALLARAADAYAEKRRVSKYFTIIFLLIAFGLIVWASAAYVLNPEAPNALQNLAGAIVGAILIAAIGVFTLKRL</sequence>
<dbReference type="GeneID" id="24795807"/>
<dbReference type="Proteomes" id="UP000028501">
    <property type="component" value="Chromosome"/>
</dbReference>
<dbReference type="InterPro" id="IPR007254">
    <property type="entry name" value="DUF373"/>
</dbReference>
<protein>
    <submittedName>
        <fullName evidence="2">Putative membrane protein</fullName>
    </submittedName>
</protein>
<feature type="transmembrane region" description="Helical" evidence="1">
    <location>
        <begin position="221"/>
        <end position="245"/>
    </location>
</feature>
<dbReference type="AlphaFoldDB" id="A0A075WNE7"/>
<keyword evidence="1" id="KW-1133">Transmembrane helix</keyword>
<evidence type="ECO:0000313" key="2">
    <source>
        <dbReference type="EMBL" id="AIG99048.1"/>
    </source>
</evidence>
<feature type="transmembrane region" description="Helical" evidence="1">
    <location>
        <begin position="155"/>
        <end position="175"/>
    </location>
</feature>
<reference evidence="2 3" key="1">
    <citation type="submission" date="2013-07" db="EMBL/GenBank/DDBJ databases">
        <title>Genome of Archaeoglobus fulgidus.</title>
        <authorList>
            <person name="Fiebig A."/>
            <person name="Birkeland N.-K."/>
        </authorList>
    </citation>
    <scope>NUCLEOTIDE SEQUENCE [LARGE SCALE GENOMIC DNA]</scope>
    <source>
        <strain evidence="2 3">DSM 8774</strain>
    </source>
</reference>
<name>A0A075WNE7_ARCFL</name>
<feature type="transmembrane region" description="Helical" evidence="1">
    <location>
        <begin position="290"/>
        <end position="311"/>
    </location>
</feature>
<dbReference type="PANTHER" id="PTHR38815">
    <property type="entry name" value="HYPOTHETICAL MEMBRANE PROTEIN, CONSERVED, DUF373 FAMILY"/>
    <property type="match status" value="1"/>
</dbReference>
<dbReference type="Pfam" id="PF04123">
    <property type="entry name" value="DUF373"/>
    <property type="match status" value="1"/>
</dbReference>
<accession>A0A075WNE7</accession>
<dbReference type="EMBL" id="CP006577">
    <property type="protein sequence ID" value="AIG99048.1"/>
    <property type="molecule type" value="Genomic_DNA"/>
</dbReference>
<dbReference type="PANTHER" id="PTHR38815:SF1">
    <property type="entry name" value="DUF373 FAMILY PROTEIN"/>
    <property type="match status" value="1"/>
</dbReference>
<dbReference type="RefSeq" id="WP_010879550.1">
    <property type="nucleotide sequence ID" value="NZ_CP006577.1"/>
</dbReference>